<evidence type="ECO:0000259" key="5">
    <source>
        <dbReference type="Pfam" id="PF24503"/>
    </source>
</evidence>
<feature type="domain" description="Ubiquitin-protein ligase E3A N-terminal zinc-binding" evidence="4">
    <location>
        <begin position="567"/>
        <end position="595"/>
    </location>
</feature>
<dbReference type="Pfam" id="PF24503">
    <property type="entry name" value="DUF7590"/>
    <property type="match status" value="1"/>
</dbReference>
<dbReference type="InterPro" id="IPR032353">
    <property type="entry name" value="AZUL"/>
</dbReference>
<dbReference type="PANTHER" id="PTHR12555:SF15">
    <property type="entry name" value="FUSION DEGRADATION PROTEIN (UFD1), PUTATIVE (AFU_ORTHOLOGUE AFUA_4G04640)-RELATED"/>
    <property type="match status" value="1"/>
</dbReference>
<dbReference type="Proteomes" id="UP000001055">
    <property type="component" value="Unassembled WGS sequence"/>
</dbReference>
<evidence type="ECO:0000256" key="1">
    <source>
        <dbReference type="ARBA" id="ARBA00006043"/>
    </source>
</evidence>
<dbReference type="InterPro" id="IPR055417">
    <property type="entry name" value="UFD1_N1"/>
</dbReference>
<dbReference type="Gene3D" id="3.10.330.10">
    <property type="match status" value="1"/>
</dbReference>
<dbReference type="InterPro" id="IPR042556">
    <property type="entry name" value="AZUL_sf"/>
</dbReference>
<dbReference type="Gene3D" id="2.40.40.50">
    <property type="entry name" value="Ubiquitin fusion degradation protein UFD1, N-terminal domain"/>
    <property type="match status" value="1"/>
</dbReference>
<gene>
    <name evidence="7" type="ORF">SNOG_08297</name>
</gene>
<dbReference type="KEGG" id="pno:SNOG_08297"/>
<organism evidence="7 8">
    <name type="scientific">Phaeosphaeria nodorum (strain SN15 / ATCC MYA-4574 / FGSC 10173)</name>
    <name type="common">Glume blotch fungus</name>
    <name type="synonym">Parastagonospora nodorum</name>
    <dbReference type="NCBI Taxonomy" id="321614"/>
    <lineage>
        <taxon>Eukaryota</taxon>
        <taxon>Fungi</taxon>
        <taxon>Dikarya</taxon>
        <taxon>Ascomycota</taxon>
        <taxon>Pezizomycotina</taxon>
        <taxon>Dothideomycetes</taxon>
        <taxon>Pleosporomycetidae</taxon>
        <taxon>Pleosporales</taxon>
        <taxon>Pleosporineae</taxon>
        <taxon>Phaeosphaeriaceae</taxon>
        <taxon>Parastagonospora</taxon>
    </lineage>
</organism>
<protein>
    <submittedName>
        <fullName evidence="7">Uncharacterized protein</fullName>
    </submittedName>
</protein>
<name>Q0UIW7_PHANO</name>
<dbReference type="STRING" id="321614.Q0UIW7"/>
<dbReference type="EMBL" id="CH445336">
    <property type="protein sequence ID" value="EAT84573.2"/>
    <property type="molecule type" value="Genomic_DNA"/>
</dbReference>
<dbReference type="GO" id="GO:0034098">
    <property type="term" value="C:VCP-NPL4-UFD1 AAA ATPase complex"/>
    <property type="evidence" value="ECO:0000318"/>
    <property type="project" value="GO_Central"/>
</dbReference>
<sequence length="691" mass="76933">MDTEPEPAELKWSAQYTLSSRNTQLPGDKILLPPSALEQLLAAAPIVTFDNDRPHITAFDPFNPYTFNAERQARAQFQDRHQQLPHPLTFRIVNPDNGRVLYAGVREFSAEEGEVVLSNFIREALGLEAQSAEPSRKGSPNGHGGEDEVMENGVEQLVVKGTAPRITIHAKQLPKGTFVKLRPLEAGYDPEDWKSLLEEHLRANFTTLTNGEVLVVHGGRGAGGKREEFRFLVDGFKPEGDGITVIDTDIEVDIEALNEEQARETLKKIVAKRQRAPGTSSGSSAGGTIDIFKAQEGQILDGEYVDYELPSWDRTQGLEITLSEVDDDHEIDLFISPYSSRQQVRPREEEHVFADMSSRYPKRIRLQPTNAELDEAEALYISVRAYPSDMPSSEPKMFRLGVSMFDPKVAPSTNGEMETEVAHGADEVQCKLILCRFCHLQVPQEGDPNEPASAELLLSGLTPHELADGGRTTECHLCNKIVRFRDMETHLRHHDLERLSRPAPRECRNINCGRTQDGANKMGDTRAGTRKGQGPGNEIGLCSVCFGPLYVSLHDPEGKALRRRIERRYLSQLLSGCGKAWCRNEYCRTGRKNLGQEDRSVPTKEAIPLVKPFLEGMDGRGYATPLHFCVDERGQKNRTLAEMMSAEKGIEGKGGYGLEWCIAALEAEGGDLERARSWLKGWAPQRVEAGQ</sequence>
<evidence type="ECO:0000259" key="6">
    <source>
        <dbReference type="Pfam" id="PF24842"/>
    </source>
</evidence>
<comment type="similarity">
    <text evidence="1">Belongs to the UFD1 family.</text>
</comment>
<evidence type="ECO:0000313" key="7">
    <source>
        <dbReference type="EMBL" id="EAT84573.2"/>
    </source>
</evidence>
<dbReference type="PANTHER" id="PTHR12555">
    <property type="entry name" value="UBIQUITIN FUSION DEGRADATON PROTEIN 1"/>
    <property type="match status" value="1"/>
</dbReference>
<evidence type="ECO:0000259" key="3">
    <source>
        <dbReference type="Pfam" id="PF03152"/>
    </source>
</evidence>
<dbReference type="GeneID" id="5975514"/>
<dbReference type="GO" id="GO:0036503">
    <property type="term" value="P:ERAD pathway"/>
    <property type="evidence" value="ECO:0000318"/>
    <property type="project" value="GO_Central"/>
</dbReference>
<dbReference type="Pfam" id="PF16558">
    <property type="entry name" value="AZUL"/>
    <property type="match status" value="1"/>
</dbReference>
<dbReference type="Pfam" id="PF03152">
    <property type="entry name" value="UFD1_N1"/>
    <property type="match status" value="1"/>
</dbReference>
<dbReference type="VEuPathDB" id="FungiDB:JI435_082970"/>
<proteinExistence type="inferred from homology"/>
<dbReference type="InterPro" id="IPR004854">
    <property type="entry name" value="Ufd1-like"/>
</dbReference>
<keyword evidence="2" id="KW-0833">Ubl conjugation pathway</keyword>
<dbReference type="InterPro" id="IPR055418">
    <property type="entry name" value="UFD1_N2"/>
</dbReference>
<evidence type="ECO:0000313" key="8">
    <source>
        <dbReference type="Proteomes" id="UP000001055"/>
    </source>
</evidence>
<dbReference type="AlphaFoldDB" id="Q0UIW7"/>
<evidence type="ECO:0000256" key="2">
    <source>
        <dbReference type="ARBA" id="ARBA00022786"/>
    </source>
</evidence>
<dbReference type="RefSeq" id="XP_001798616.1">
    <property type="nucleotide sequence ID" value="XM_001798564.1"/>
</dbReference>
<dbReference type="GO" id="GO:0031593">
    <property type="term" value="F:polyubiquitin modification-dependent protein binding"/>
    <property type="evidence" value="ECO:0000318"/>
    <property type="project" value="GO_Central"/>
</dbReference>
<dbReference type="HOGENOM" id="CLU_012913_0_0_1"/>
<dbReference type="eggNOG" id="KOG1816">
    <property type="taxonomic scope" value="Eukaryota"/>
</dbReference>
<evidence type="ECO:0000259" key="4">
    <source>
        <dbReference type="Pfam" id="PF16558"/>
    </source>
</evidence>
<dbReference type="InParanoid" id="Q0UIW7"/>
<dbReference type="Gene3D" id="6.10.130.10">
    <property type="entry name" value="Ubiquitin-protein ligase E3A, N-terminal zinc-binding domain (AZUL)"/>
    <property type="match status" value="1"/>
</dbReference>
<dbReference type="InterPro" id="IPR042299">
    <property type="entry name" value="Ufd1-like_Nn"/>
</dbReference>
<accession>Q0UIW7</accession>
<dbReference type="GO" id="GO:0006511">
    <property type="term" value="P:ubiquitin-dependent protein catabolic process"/>
    <property type="evidence" value="ECO:0007669"/>
    <property type="project" value="InterPro"/>
</dbReference>
<feature type="domain" description="Ubiquitin fusion degradation protein UFD1 N-terminal subdomain 2" evidence="6">
    <location>
        <begin position="175"/>
        <end position="256"/>
    </location>
</feature>
<dbReference type="InterPro" id="IPR056012">
    <property type="entry name" value="DUF7590"/>
</dbReference>
<reference evidence="8" key="1">
    <citation type="journal article" date="2007" name="Plant Cell">
        <title>Dothideomycete-plant interactions illuminated by genome sequencing and EST analysis of the wheat pathogen Stagonospora nodorum.</title>
        <authorList>
            <person name="Hane J.K."/>
            <person name="Lowe R.G."/>
            <person name="Solomon P.S."/>
            <person name="Tan K.C."/>
            <person name="Schoch C.L."/>
            <person name="Spatafora J.W."/>
            <person name="Crous P.W."/>
            <person name="Kodira C."/>
            <person name="Birren B.W."/>
            <person name="Galagan J.E."/>
            <person name="Torriani S.F."/>
            <person name="McDonald B.A."/>
            <person name="Oliver R.P."/>
        </authorList>
    </citation>
    <scope>NUCLEOTIDE SEQUENCE [LARGE SCALE GENOMIC DNA]</scope>
    <source>
        <strain evidence="8">SN15 / ATCC MYA-4574 / FGSC 10173</strain>
    </source>
</reference>
<feature type="domain" description="Ubiquitin fusion degradation protein UFD1 N-terminal subdomain 1" evidence="3">
    <location>
        <begin position="82"/>
        <end position="130"/>
    </location>
</feature>
<feature type="domain" description="DUF7590" evidence="5">
    <location>
        <begin position="282"/>
        <end position="402"/>
    </location>
</feature>
<dbReference type="Pfam" id="PF24842">
    <property type="entry name" value="UFD1_N2"/>
    <property type="match status" value="1"/>
</dbReference>